<dbReference type="Gene3D" id="1.25.40.20">
    <property type="entry name" value="Ankyrin repeat-containing domain"/>
    <property type="match status" value="1"/>
</dbReference>
<evidence type="ECO:0000313" key="2">
    <source>
        <dbReference type="Proteomes" id="UP000006591"/>
    </source>
</evidence>
<sequence>MYSAAAYRDLERLRGFVEREGGGGGASLAAPDGNGYHALQWAALNNYPKRRSLHHRGPAALLHGRDVNAGDNAQQTAQHWAAVRRAIAAAKQEMNGGGEVEYWEEWVTVFGFRNELPDPSFKLKWLPLNKDKDQPKVPWLLGGIFLLAAGKMHSEI</sequence>
<dbReference type="InterPro" id="IPR036770">
    <property type="entry name" value="Ankyrin_rpt-contain_sf"/>
</dbReference>
<dbReference type="STRING" id="4536.A0A0E0IA48"/>
<dbReference type="Gramene" id="ONIVA08G10930.1">
    <property type="protein sequence ID" value="ONIVA08G10930.1"/>
    <property type="gene ID" value="ONIVA08G10930"/>
</dbReference>
<organism evidence="1">
    <name type="scientific">Oryza nivara</name>
    <name type="common">Indian wild rice</name>
    <name type="synonym">Oryza sativa f. spontanea</name>
    <dbReference type="NCBI Taxonomy" id="4536"/>
    <lineage>
        <taxon>Eukaryota</taxon>
        <taxon>Viridiplantae</taxon>
        <taxon>Streptophyta</taxon>
        <taxon>Embryophyta</taxon>
        <taxon>Tracheophyta</taxon>
        <taxon>Spermatophyta</taxon>
        <taxon>Magnoliopsida</taxon>
        <taxon>Liliopsida</taxon>
        <taxon>Poales</taxon>
        <taxon>Poaceae</taxon>
        <taxon>BOP clade</taxon>
        <taxon>Oryzoideae</taxon>
        <taxon>Oryzeae</taxon>
        <taxon>Oryzinae</taxon>
        <taxon>Oryza</taxon>
    </lineage>
</organism>
<dbReference type="SUPFAM" id="SSF48403">
    <property type="entry name" value="Ankyrin repeat"/>
    <property type="match status" value="1"/>
</dbReference>
<dbReference type="eggNOG" id="KOG0509">
    <property type="taxonomic scope" value="Eukaryota"/>
</dbReference>
<reference evidence="1" key="1">
    <citation type="submission" date="2015-04" db="UniProtKB">
        <authorList>
            <consortium name="EnsemblPlants"/>
        </authorList>
    </citation>
    <scope>IDENTIFICATION</scope>
    <source>
        <strain evidence="1">SL10</strain>
    </source>
</reference>
<name>A0A0E0IA48_ORYNI</name>
<proteinExistence type="predicted"/>
<dbReference type="AlphaFoldDB" id="A0A0E0IA48"/>
<dbReference type="Proteomes" id="UP000006591">
    <property type="component" value="Chromosome 8"/>
</dbReference>
<evidence type="ECO:0000313" key="1">
    <source>
        <dbReference type="EnsemblPlants" id="ONIVA08G10930.1"/>
    </source>
</evidence>
<reference evidence="1" key="2">
    <citation type="submission" date="2018-04" db="EMBL/GenBank/DDBJ databases">
        <title>OnivRS2 (Oryza nivara Reference Sequence Version 2).</title>
        <authorList>
            <person name="Zhang J."/>
            <person name="Kudrna D."/>
            <person name="Lee S."/>
            <person name="Talag J."/>
            <person name="Rajasekar S."/>
            <person name="Welchert J."/>
            <person name="Hsing Y.-I."/>
            <person name="Wing R.A."/>
        </authorList>
    </citation>
    <scope>NUCLEOTIDE SEQUENCE [LARGE SCALE GENOMIC DNA]</scope>
    <source>
        <strain evidence="1">SL10</strain>
    </source>
</reference>
<accession>A0A0E0IA48</accession>
<keyword evidence="2" id="KW-1185">Reference proteome</keyword>
<dbReference type="EnsemblPlants" id="ONIVA08G10930.1">
    <property type="protein sequence ID" value="ONIVA08G10930.1"/>
    <property type="gene ID" value="ONIVA08G10930"/>
</dbReference>
<dbReference type="OMA" id="GEVEYWE"/>
<protein>
    <submittedName>
        <fullName evidence="1">Uncharacterized protein</fullName>
    </submittedName>
</protein>